<dbReference type="Gene3D" id="3.30.450.40">
    <property type="match status" value="1"/>
</dbReference>
<dbReference type="Pfam" id="PF01628">
    <property type="entry name" value="HrcA"/>
    <property type="match status" value="1"/>
</dbReference>
<keyword evidence="2" id="KW-0805">Transcription regulation</keyword>
<feature type="domain" description="Heat-inducible transcription repressor HrcA C-terminal" evidence="4">
    <location>
        <begin position="7"/>
        <end position="129"/>
    </location>
</feature>
<evidence type="ECO:0000259" key="4">
    <source>
        <dbReference type="Pfam" id="PF01628"/>
    </source>
</evidence>
<protein>
    <submittedName>
        <fullName evidence="5">HrcA family transcriptional regulator</fullName>
    </submittedName>
</protein>
<dbReference type="PANTHER" id="PTHR34824">
    <property type="entry name" value="HEAT-INDUCIBLE TRANSCRIPTION REPRESSOR HRCA"/>
    <property type="match status" value="1"/>
</dbReference>
<dbReference type="GO" id="GO:0003677">
    <property type="term" value="F:DNA binding"/>
    <property type="evidence" value="ECO:0007669"/>
    <property type="project" value="InterPro"/>
</dbReference>
<evidence type="ECO:0000256" key="2">
    <source>
        <dbReference type="ARBA" id="ARBA00023015"/>
    </source>
</evidence>
<dbReference type="GO" id="GO:0045892">
    <property type="term" value="P:negative regulation of DNA-templated transcription"/>
    <property type="evidence" value="ECO:0007669"/>
    <property type="project" value="TreeGrafter"/>
</dbReference>
<dbReference type="PANTHER" id="PTHR34824:SF1">
    <property type="entry name" value="HEAT-INDUCIBLE TRANSCRIPTION REPRESSOR HRCA"/>
    <property type="match status" value="1"/>
</dbReference>
<dbReference type="Proteomes" id="UP000241208">
    <property type="component" value="Unassembled WGS sequence"/>
</dbReference>
<accession>A0A2T4LNZ9</accession>
<gene>
    <name evidence="5" type="ORF">BUY34_13305</name>
</gene>
<sequence>SLQFEQELNSFTQSVSEQDFIKTMFETLQLHFDNRSNGIFMGGKVKLIDALNESNVSSIQPILQYIESNKITELLDDMSNSSINVMIGHEIDTSLSDISIVSSEYHIDDRLKGRIAVIGPTAMNYQNVIQLLNRIW</sequence>
<dbReference type="EMBL" id="PYZR01000316">
    <property type="protein sequence ID" value="PTF59424.1"/>
    <property type="molecule type" value="Genomic_DNA"/>
</dbReference>
<keyword evidence="1" id="KW-0678">Repressor</keyword>
<dbReference type="InterPro" id="IPR021153">
    <property type="entry name" value="HrcA_C"/>
</dbReference>
<proteinExistence type="predicted"/>
<dbReference type="AlphaFoldDB" id="A0A2T4LNZ9"/>
<name>A0A2T4LNZ9_9STAP</name>
<reference evidence="5 6" key="1">
    <citation type="journal article" date="2016" name="Front. Microbiol.">
        <title>Comprehensive Phylogenetic Analysis of Bovine Non-aureus Staphylococci Species Based on Whole-Genome Sequencing.</title>
        <authorList>
            <person name="Naushad S."/>
            <person name="Barkema H.W."/>
            <person name="Luby C."/>
            <person name="Condas L.A."/>
            <person name="Nobrega D.B."/>
            <person name="Carson D.A."/>
            <person name="De Buck J."/>
        </authorList>
    </citation>
    <scope>NUCLEOTIDE SEQUENCE [LARGE SCALE GENOMIC DNA]</scope>
    <source>
        <strain evidence="5 6">SNUC 3829</strain>
    </source>
</reference>
<comment type="caution">
    <text evidence="5">The sequence shown here is derived from an EMBL/GenBank/DDBJ whole genome shotgun (WGS) entry which is preliminary data.</text>
</comment>
<keyword evidence="3" id="KW-0804">Transcription</keyword>
<dbReference type="InterPro" id="IPR002571">
    <property type="entry name" value="HrcA"/>
</dbReference>
<dbReference type="InterPro" id="IPR029016">
    <property type="entry name" value="GAF-like_dom_sf"/>
</dbReference>
<organism evidence="5 6">
    <name type="scientific">Staphylococcus cohnii</name>
    <dbReference type="NCBI Taxonomy" id="29382"/>
    <lineage>
        <taxon>Bacteria</taxon>
        <taxon>Bacillati</taxon>
        <taxon>Bacillota</taxon>
        <taxon>Bacilli</taxon>
        <taxon>Bacillales</taxon>
        <taxon>Staphylococcaceae</taxon>
        <taxon>Staphylococcus</taxon>
        <taxon>Staphylococcus cohnii species complex</taxon>
    </lineage>
</organism>
<dbReference type="SUPFAM" id="SSF55781">
    <property type="entry name" value="GAF domain-like"/>
    <property type="match status" value="1"/>
</dbReference>
<evidence type="ECO:0000256" key="1">
    <source>
        <dbReference type="ARBA" id="ARBA00022491"/>
    </source>
</evidence>
<evidence type="ECO:0000313" key="6">
    <source>
        <dbReference type="Proteomes" id="UP000241208"/>
    </source>
</evidence>
<evidence type="ECO:0000313" key="5">
    <source>
        <dbReference type="EMBL" id="PTF59424.1"/>
    </source>
</evidence>
<evidence type="ECO:0000256" key="3">
    <source>
        <dbReference type="ARBA" id="ARBA00023163"/>
    </source>
</evidence>
<feature type="non-terminal residue" evidence="5">
    <location>
        <position position="1"/>
    </location>
</feature>